<protein>
    <recommendedName>
        <fullName evidence="5">FecR protein domain-containing protein</fullName>
    </recommendedName>
</protein>
<feature type="region of interest" description="Disordered" evidence="1">
    <location>
        <begin position="262"/>
        <end position="285"/>
    </location>
</feature>
<evidence type="ECO:0000313" key="3">
    <source>
        <dbReference type="EMBL" id="GGF26075.1"/>
    </source>
</evidence>
<feature type="chain" id="PRO_5035256480" description="FecR protein domain-containing protein" evidence="2">
    <location>
        <begin position="24"/>
        <end position="285"/>
    </location>
</feature>
<dbReference type="Proteomes" id="UP000646365">
    <property type="component" value="Unassembled WGS sequence"/>
</dbReference>
<reference evidence="3" key="1">
    <citation type="journal article" date="2014" name="Int. J. Syst. Evol. Microbiol.">
        <title>Complete genome sequence of Corynebacterium casei LMG S-19264T (=DSM 44701T), isolated from a smear-ripened cheese.</title>
        <authorList>
            <consortium name="US DOE Joint Genome Institute (JGI-PGF)"/>
            <person name="Walter F."/>
            <person name="Albersmeier A."/>
            <person name="Kalinowski J."/>
            <person name="Ruckert C."/>
        </authorList>
    </citation>
    <scope>NUCLEOTIDE SEQUENCE</scope>
    <source>
        <strain evidence="3">CGMCC 1.15725</strain>
    </source>
</reference>
<accession>A0A8J2YV88</accession>
<dbReference type="AlphaFoldDB" id="A0A8J2YV88"/>
<evidence type="ECO:0008006" key="5">
    <source>
        <dbReference type="Google" id="ProtNLM"/>
    </source>
</evidence>
<keyword evidence="2" id="KW-0732">Signal</keyword>
<evidence type="ECO:0000313" key="4">
    <source>
        <dbReference type="Proteomes" id="UP000646365"/>
    </source>
</evidence>
<sequence length="285" mass="27241">MGRQARRFVALFLAITYPIAVLAQSSGAVASLVRDVLSISRGQTAPHPLSTGEPVVEGQEIQTASTGAVNVNFPNGTALAALRQADITFGEQTAVAGQGLAQPLQGLDLVTLSPGVFRVTVGLQPTTVRTRRGAAFLINGQGGPATALIEEQADGSVTLSTLAGTVQVTSGGSTVAVPAGSSITLFGSLAALSAAAIQPMSAASQGVAAEFAAVIGPVAVASAAPAAGGSAGVGTAAGLSVSPLAIGAAAAAVAIGIGIAASESGGSGTPSPAGGTGTSTSTSTN</sequence>
<dbReference type="RefSeq" id="WP_189048095.1">
    <property type="nucleotide sequence ID" value="NZ_BMJQ01000009.1"/>
</dbReference>
<dbReference type="EMBL" id="BMJQ01000009">
    <property type="protein sequence ID" value="GGF26075.1"/>
    <property type="molecule type" value="Genomic_DNA"/>
</dbReference>
<comment type="caution">
    <text evidence="3">The sequence shown here is derived from an EMBL/GenBank/DDBJ whole genome shotgun (WGS) entry which is preliminary data.</text>
</comment>
<gene>
    <name evidence="3" type="ORF">GCM10011611_35130</name>
</gene>
<keyword evidence="4" id="KW-1185">Reference proteome</keyword>
<name>A0A8J2YV88_9PROT</name>
<evidence type="ECO:0000256" key="2">
    <source>
        <dbReference type="SAM" id="SignalP"/>
    </source>
</evidence>
<evidence type="ECO:0000256" key="1">
    <source>
        <dbReference type="SAM" id="MobiDB-lite"/>
    </source>
</evidence>
<organism evidence="3 4">
    <name type="scientific">Aliidongia dinghuensis</name>
    <dbReference type="NCBI Taxonomy" id="1867774"/>
    <lineage>
        <taxon>Bacteria</taxon>
        <taxon>Pseudomonadati</taxon>
        <taxon>Pseudomonadota</taxon>
        <taxon>Alphaproteobacteria</taxon>
        <taxon>Rhodospirillales</taxon>
        <taxon>Dongiaceae</taxon>
        <taxon>Aliidongia</taxon>
    </lineage>
</organism>
<reference evidence="3" key="2">
    <citation type="submission" date="2020-09" db="EMBL/GenBank/DDBJ databases">
        <authorList>
            <person name="Sun Q."/>
            <person name="Zhou Y."/>
        </authorList>
    </citation>
    <scope>NUCLEOTIDE SEQUENCE</scope>
    <source>
        <strain evidence="3">CGMCC 1.15725</strain>
    </source>
</reference>
<feature type="signal peptide" evidence="2">
    <location>
        <begin position="1"/>
        <end position="23"/>
    </location>
</feature>
<proteinExistence type="predicted"/>